<feature type="transmembrane region" description="Helical" evidence="1">
    <location>
        <begin position="12"/>
        <end position="36"/>
    </location>
</feature>
<keyword evidence="1" id="KW-0472">Membrane</keyword>
<evidence type="ECO:0000259" key="2">
    <source>
        <dbReference type="Pfam" id="PF20151"/>
    </source>
</evidence>
<accession>A0A286UGW1</accession>
<feature type="transmembrane region" description="Helical" evidence="1">
    <location>
        <begin position="56"/>
        <end position="73"/>
    </location>
</feature>
<proteinExistence type="predicted"/>
<gene>
    <name evidence="3" type="ORF">PNOK_0567600</name>
</gene>
<protein>
    <recommendedName>
        <fullName evidence="2">DUF6533 domain-containing protein</fullName>
    </recommendedName>
</protein>
<evidence type="ECO:0000256" key="1">
    <source>
        <dbReference type="SAM" id="Phobius"/>
    </source>
</evidence>
<dbReference type="Proteomes" id="UP000217199">
    <property type="component" value="Unassembled WGS sequence"/>
</dbReference>
<feature type="transmembrane region" description="Helical" evidence="1">
    <location>
        <begin position="125"/>
        <end position="149"/>
    </location>
</feature>
<keyword evidence="4" id="KW-1185">Reference proteome</keyword>
<keyword evidence="1" id="KW-1133">Transmembrane helix</keyword>
<feature type="domain" description="DUF6533" evidence="2">
    <location>
        <begin position="25"/>
        <end position="70"/>
    </location>
</feature>
<dbReference type="STRING" id="2282107.A0A286UGW1"/>
<dbReference type="InParanoid" id="A0A286UGW1"/>
<dbReference type="AlphaFoldDB" id="A0A286UGW1"/>
<dbReference type="InterPro" id="IPR045340">
    <property type="entry name" value="DUF6533"/>
</dbReference>
<name>A0A286UGW1_9AGAM</name>
<dbReference type="OrthoDB" id="2686513at2759"/>
<organism evidence="3 4">
    <name type="scientific">Pyrrhoderma noxium</name>
    <dbReference type="NCBI Taxonomy" id="2282107"/>
    <lineage>
        <taxon>Eukaryota</taxon>
        <taxon>Fungi</taxon>
        <taxon>Dikarya</taxon>
        <taxon>Basidiomycota</taxon>
        <taxon>Agaricomycotina</taxon>
        <taxon>Agaricomycetes</taxon>
        <taxon>Hymenochaetales</taxon>
        <taxon>Hymenochaetaceae</taxon>
        <taxon>Pyrrhoderma</taxon>
    </lineage>
</organism>
<dbReference type="Pfam" id="PF20151">
    <property type="entry name" value="DUF6533"/>
    <property type="match status" value="1"/>
</dbReference>
<sequence length="296" mass="32947">MLENHLLPRTPLVYASVQGFFTLQYFAVAAAGLLYFDYILTSGDEITLIWDQKKTLVSYIFLLNRYLTLLGYTPHDLGLYSVRKVSGHLEYSYSITHCANIVHAFAISAWGLSQVRSTNFSFGRVRACIPVALKSVLLFDTMVFALTLYKSYKVNKEHKQVGMQSGLIKLLIRDGTLYYAVMAMANLSNLLLYEMLSDSFFEQSAGNNSILTHTISSTLLSRIILNLRLEGSRTDTNSTRFSSRFSSHSRSHHDDAVLGDIMLAPASTFSSATKSSDFTRVGSGGLHSISSVDTRV</sequence>
<feature type="transmembrane region" description="Helical" evidence="1">
    <location>
        <begin position="93"/>
        <end position="113"/>
    </location>
</feature>
<evidence type="ECO:0000313" key="4">
    <source>
        <dbReference type="Proteomes" id="UP000217199"/>
    </source>
</evidence>
<keyword evidence="1" id="KW-0812">Transmembrane</keyword>
<feature type="transmembrane region" description="Helical" evidence="1">
    <location>
        <begin position="176"/>
        <end position="193"/>
    </location>
</feature>
<comment type="caution">
    <text evidence="3">The sequence shown here is derived from an EMBL/GenBank/DDBJ whole genome shotgun (WGS) entry which is preliminary data.</text>
</comment>
<evidence type="ECO:0000313" key="3">
    <source>
        <dbReference type="EMBL" id="PAV18833.1"/>
    </source>
</evidence>
<dbReference type="EMBL" id="NBII01000005">
    <property type="protein sequence ID" value="PAV18833.1"/>
    <property type="molecule type" value="Genomic_DNA"/>
</dbReference>
<reference evidence="3 4" key="1">
    <citation type="journal article" date="2017" name="Mol. Ecol.">
        <title>Comparative and population genomic landscape of Phellinus noxius: A hypervariable fungus causing root rot in trees.</title>
        <authorList>
            <person name="Chung C.L."/>
            <person name="Lee T.J."/>
            <person name="Akiba M."/>
            <person name="Lee H.H."/>
            <person name="Kuo T.H."/>
            <person name="Liu D."/>
            <person name="Ke H.M."/>
            <person name="Yokoi T."/>
            <person name="Roa M.B."/>
            <person name="Lu M.J."/>
            <person name="Chang Y.Y."/>
            <person name="Ann P.J."/>
            <person name="Tsai J.N."/>
            <person name="Chen C.Y."/>
            <person name="Tzean S.S."/>
            <person name="Ota Y."/>
            <person name="Hattori T."/>
            <person name="Sahashi N."/>
            <person name="Liou R.F."/>
            <person name="Kikuchi T."/>
            <person name="Tsai I.J."/>
        </authorList>
    </citation>
    <scope>NUCLEOTIDE SEQUENCE [LARGE SCALE GENOMIC DNA]</scope>
    <source>
        <strain evidence="3 4">FFPRI411160</strain>
    </source>
</reference>